<dbReference type="Pfam" id="PF02225">
    <property type="entry name" value="PA"/>
    <property type="match status" value="1"/>
</dbReference>
<dbReference type="AlphaFoldDB" id="A0A8S0SS05"/>
<keyword evidence="11" id="KW-0325">Glycoprotein</keyword>
<comment type="similarity">
    <text evidence="3">Belongs to the peptidase A22B family.</text>
</comment>
<dbReference type="Gramene" id="OE9A066348T1">
    <property type="protein sequence ID" value="OE9A066348C1"/>
    <property type="gene ID" value="OE9A066348"/>
</dbReference>
<feature type="transmembrane region" description="Helical" evidence="12">
    <location>
        <begin position="258"/>
        <end position="276"/>
    </location>
</feature>
<dbReference type="SMART" id="SM00730">
    <property type="entry name" value="PSN"/>
    <property type="match status" value="1"/>
</dbReference>
<feature type="transmembrane region" description="Helical" evidence="12">
    <location>
        <begin position="468"/>
        <end position="491"/>
    </location>
</feature>
<evidence type="ECO:0000256" key="6">
    <source>
        <dbReference type="ARBA" id="ARBA00022729"/>
    </source>
</evidence>
<feature type="transmembrane region" description="Helical" evidence="12">
    <location>
        <begin position="318"/>
        <end position="344"/>
    </location>
</feature>
<dbReference type="InterPro" id="IPR007369">
    <property type="entry name" value="Peptidase_A22B_SPP"/>
</dbReference>
<name>A0A8S0SS05_OLEEU</name>
<comment type="caution">
    <text evidence="14">The sequence shown here is derived from an EMBL/GenBank/DDBJ whole genome shotgun (WGS) entry which is preliminary data.</text>
</comment>
<sequence length="539" mass="58358">MATLSYQFYMGFIITIHLGVFLFLTSSVAEAGGDSSGAASDNASSSCSNPHIMVKVKIWVNGAEKEAVVGLSAAFGSIFPTHIKEAHRLPATFSKPLNSCTASSSKLSGSFALARRGDCDFVTKAKVAEAGGAAGLVVINDSEGLLEMNCVGNVTDVDITIPVVMISKSGGDEIDKAMASREKVELLLYSPDRPIVDFSVTFLWLMSVGTVVCASLWSEFTGSEQSDEPYDELSPKVSSNAIAAKDDEEILHISTKSAIVFVITASTFLVLLYLFMSSWFVWLLIGLFCIGGVEGMHTCIVSLVLSKCKNCGRRTLNLPLLGQVSILSFVVLIFCVVFAILWAANRKSSFSWVGQDILGICLMITVLQLAQLPNIKVATVLLCCAFLYDIFWVFLSPFIFHDSVMIEVAKGSKSGGESIPMLLRVPRTSDPWNGYDMIGFGDILFPGLLVSFANRFDKANKKGRLNGYFLWLTVGYGVGLFFTYLGLYLMNGHGQPALLYLVPCTLGLCVILGLVRHELKQLWSFGAESPELNPTSGQA</sequence>
<dbReference type="InterPro" id="IPR006639">
    <property type="entry name" value="Preselin/SPP"/>
</dbReference>
<dbReference type="EMBL" id="CACTIH010005504">
    <property type="protein sequence ID" value="CAA2995588.1"/>
    <property type="molecule type" value="Genomic_DNA"/>
</dbReference>
<dbReference type="Pfam" id="PF04258">
    <property type="entry name" value="Peptidase_A22B"/>
    <property type="match status" value="1"/>
</dbReference>
<dbReference type="GO" id="GO:0098553">
    <property type="term" value="C:lumenal side of endoplasmic reticulum membrane"/>
    <property type="evidence" value="ECO:0007669"/>
    <property type="project" value="TreeGrafter"/>
</dbReference>
<reference evidence="14 15" key="1">
    <citation type="submission" date="2019-12" db="EMBL/GenBank/DDBJ databases">
        <authorList>
            <person name="Alioto T."/>
            <person name="Alioto T."/>
            <person name="Gomez Garrido J."/>
        </authorList>
    </citation>
    <scope>NUCLEOTIDE SEQUENCE [LARGE SCALE GENOMIC DNA]</scope>
</reference>
<protein>
    <submittedName>
        <fullName evidence="14">Signal peptide peptidase-like 3</fullName>
    </submittedName>
</protein>
<dbReference type="FunFam" id="3.50.30.30:FF:000007">
    <property type="entry name" value="Signal peptide peptidase-like 3"/>
    <property type="match status" value="1"/>
</dbReference>
<dbReference type="GO" id="GO:0010008">
    <property type="term" value="C:endosome membrane"/>
    <property type="evidence" value="ECO:0007669"/>
    <property type="project" value="UniProtKB-SubCell"/>
</dbReference>
<dbReference type="InterPro" id="IPR046450">
    <property type="entry name" value="PA_dom_sf"/>
</dbReference>
<organism evidence="14 15">
    <name type="scientific">Olea europaea subsp. europaea</name>
    <dbReference type="NCBI Taxonomy" id="158383"/>
    <lineage>
        <taxon>Eukaryota</taxon>
        <taxon>Viridiplantae</taxon>
        <taxon>Streptophyta</taxon>
        <taxon>Embryophyta</taxon>
        <taxon>Tracheophyta</taxon>
        <taxon>Spermatophyta</taxon>
        <taxon>Magnoliopsida</taxon>
        <taxon>eudicotyledons</taxon>
        <taxon>Gunneridae</taxon>
        <taxon>Pentapetalae</taxon>
        <taxon>asterids</taxon>
        <taxon>lamiids</taxon>
        <taxon>Lamiales</taxon>
        <taxon>Oleaceae</taxon>
        <taxon>Oleeae</taxon>
        <taxon>Olea</taxon>
    </lineage>
</organism>
<keyword evidence="5 12" id="KW-0812">Transmembrane</keyword>
<evidence type="ECO:0000256" key="2">
    <source>
        <dbReference type="ARBA" id="ARBA00004337"/>
    </source>
</evidence>
<evidence type="ECO:0000256" key="9">
    <source>
        <dbReference type="ARBA" id="ARBA00022989"/>
    </source>
</evidence>
<dbReference type="GO" id="GO:0042500">
    <property type="term" value="F:aspartic endopeptidase activity, intramembrane cleaving"/>
    <property type="evidence" value="ECO:0007669"/>
    <property type="project" value="InterPro"/>
</dbReference>
<feature type="transmembrane region" description="Helical" evidence="12">
    <location>
        <begin position="497"/>
        <end position="515"/>
    </location>
</feature>
<evidence type="ECO:0000256" key="12">
    <source>
        <dbReference type="SAM" id="Phobius"/>
    </source>
</evidence>
<dbReference type="OrthoDB" id="29661at2759"/>
<proteinExistence type="inferred from homology"/>
<dbReference type="GO" id="GO:0098554">
    <property type="term" value="C:cytoplasmic side of endoplasmic reticulum membrane"/>
    <property type="evidence" value="ECO:0007669"/>
    <property type="project" value="TreeGrafter"/>
</dbReference>
<dbReference type="PANTHER" id="PTHR12174:SF90">
    <property type="entry name" value="SIGNAL PEPTIDE PEPTIDASE-LIKE 3"/>
    <property type="match status" value="1"/>
</dbReference>
<dbReference type="GO" id="GO:0033619">
    <property type="term" value="P:membrane protein proteolysis"/>
    <property type="evidence" value="ECO:0007669"/>
    <property type="project" value="TreeGrafter"/>
</dbReference>
<evidence type="ECO:0000313" key="14">
    <source>
        <dbReference type="EMBL" id="CAA2995588.1"/>
    </source>
</evidence>
<feature type="transmembrane region" description="Helical" evidence="12">
    <location>
        <begin position="282"/>
        <end position="306"/>
    </location>
</feature>
<comment type="subcellular location">
    <subcellularLocation>
        <location evidence="2">Endosome membrane</location>
        <topology evidence="2">Multi-pass membrane protein</topology>
    </subcellularLocation>
</comment>
<evidence type="ECO:0000256" key="4">
    <source>
        <dbReference type="ARBA" id="ARBA00022670"/>
    </source>
</evidence>
<dbReference type="GO" id="GO:0030660">
    <property type="term" value="C:Golgi-associated vesicle membrane"/>
    <property type="evidence" value="ECO:0007669"/>
    <property type="project" value="TreeGrafter"/>
</dbReference>
<dbReference type="Gene3D" id="3.50.30.30">
    <property type="match status" value="1"/>
</dbReference>
<gene>
    <name evidence="14" type="ORF">OLEA9_A066348</name>
</gene>
<keyword evidence="15" id="KW-1185">Reference proteome</keyword>
<evidence type="ECO:0000256" key="7">
    <source>
        <dbReference type="ARBA" id="ARBA00022753"/>
    </source>
</evidence>
<dbReference type="GO" id="GO:0005765">
    <property type="term" value="C:lysosomal membrane"/>
    <property type="evidence" value="ECO:0007669"/>
    <property type="project" value="TreeGrafter"/>
</dbReference>
<feature type="transmembrane region" description="Helical" evidence="12">
    <location>
        <begin position="437"/>
        <end position="456"/>
    </location>
</feature>
<comment type="function">
    <text evidence="1">Intramembrane-cleaving aspartic protease (I-CLiP) that cleaves type II membrane signal peptides in the hydrophobic plane of the membrane.</text>
</comment>
<evidence type="ECO:0000256" key="5">
    <source>
        <dbReference type="ARBA" id="ARBA00022692"/>
    </source>
</evidence>
<dbReference type="SUPFAM" id="SSF52025">
    <property type="entry name" value="PA domain"/>
    <property type="match status" value="1"/>
</dbReference>
<keyword evidence="4" id="KW-0645">Protease</keyword>
<dbReference type="PANTHER" id="PTHR12174">
    <property type="entry name" value="SIGNAL PEPTIDE PEPTIDASE"/>
    <property type="match status" value="1"/>
</dbReference>
<dbReference type="InterPro" id="IPR003137">
    <property type="entry name" value="PA_domain"/>
</dbReference>
<evidence type="ECO:0000256" key="11">
    <source>
        <dbReference type="ARBA" id="ARBA00023180"/>
    </source>
</evidence>
<dbReference type="Gramene" id="OE9A066348T2">
    <property type="protein sequence ID" value="OE9A066348C2"/>
    <property type="gene ID" value="OE9A066348"/>
</dbReference>
<evidence type="ECO:0000256" key="10">
    <source>
        <dbReference type="ARBA" id="ARBA00023136"/>
    </source>
</evidence>
<evidence type="ECO:0000259" key="13">
    <source>
        <dbReference type="Pfam" id="PF02225"/>
    </source>
</evidence>
<keyword evidence="6" id="KW-0732">Signal</keyword>
<keyword evidence="7" id="KW-0967">Endosome</keyword>
<feature type="transmembrane region" description="Helical" evidence="12">
    <location>
        <begin position="350"/>
        <end position="370"/>
    </location>
</feature>
<evidence type="ECO:0000256" key="8">
    <source>
        <dbReference type="ARBA" id="ARBA00022801"/>
    </source>
</evidence>
<keyword evidence="10 12" id="KW-0472">Membrane</keyword>
<dbReference type="Proteomes" id="UP000594638">
    <property type="component" value="Unassembled WGS sequence"/>
</dbReference>
<evidence type="ECO:0000313" key="15">
    <source>
        <dbReference type="Proteomes" id="UP000594638"/>
    </source>
</evidence>
<feature type="domain" description="PA" evidence="13">
    <location>
        <begin position="98"/>
        <end position="174"/>
    </location>
</feature>
<feature type="transmembrane region" description="Helical" evidence="12">
    <location>
        <begin position="377"/>
        <end position="400"/>
    </location>
</feature>
<keyword evidence="9 12" id="KW-1133">Transmembrane helix</keyword>
<accession>A0A8S0SS05</accession>
<evidence type="ECO:0000256" key="3">
    <source>
        <dbReference type="ARBA" id="ARBA00006859"/>
    </source>
</evidence>
<evidence type="ECO:0000256" key="1">
    <source>
        <dbReference type="ARBA" id="ARBA00003012"/>
    </source>
</evidence>
<keyword evidence="8" id="KW-0378">Hydrolase</keyword>
<feature type="transmembrane region" description="Helical" evidence="12">
    <location>
        <begin position="6"/>
        <end position="24"/>
    </location>
</feature>